<feature type="domain" description="Glycosyltransferase 2-like" evidence="1">
    <location>
        <begin position="4"/>
        <end position="110"/>
    </location>
</feature>
<evidence type="ECO:0000313" key="3">
    <source>
        <dbReference type="Proteomes" id="UP001225933"/>
    </source>
</evidence>
<dbReference type="InterPro" id="IPR001173">
    <property type="entry name" value="Glyco_trans_2-like"/>
</dbReference>
<proteinExistence type="predicted"/>
<reference evidence="2" key="1">
    <citation type="submission" date="2023-06" db="EMBL/GenBank/DDBJ databases">
        <title>Two Chryseobacterium gambrini strains from China.</title>
        <authorList>
            <person name="Zeng J."/>
            <person name="Wu Y."/>
        </authorList>
    </citation>
    <scope>NUCLEOTIDE SEQUENCE</scope>
    <source>
        <strain evidence="2">SQ219</strain>
    </source>
</reference>
<dbReference type="PANTHER" id="PTHR43179">
    <property type="entry name" value="RHAMNOSYLTRANSFERASE WBBL"/>
    <property type="match status" value="1"/>
</dbReference>
<dbReference type="SUPFAM" id="SSF53448">
    <property type="entry name" value="Nucleotide-diphospho-sugar transferases"/>
    <property type="match status" value="1"/>
</dbReference>
<dbReference type="InterPro" id="IPR029044">
    <property type="entry name" value="Nucleotide-diphossugar_trans"/>
</dbReference>
<dbReference type="Proteomes" id="UP001225933">
    <property type="component" value="Unassembled WGS sequence"/>
</dbReference>
<dbReference type="Gene3D" id="3.90.550.10">
    <property type="entry name" value="Spore Coat Polysaccharide Biosynthesis Protein SpsA, Chain A"/>
    <property type="match status" value="1"/>
</dbReference>
<sequence length="300" mass="35538">MQVSIIIVNYNTKDITNNCINSIISHTKDLGYEIILVDNGSKDGSKEYFEERRDITYIYSIENLGFGKANNLGAEKAKGELLFLLNSDTILIENSIKKMFDFFCQNEEGLKIGVLGCLLIDDKYEINGYGDEFPSCKKEISNYLSLIPITNFFVKKEKRKPIELTNDYFEIDYVIGADMLMRKKNFLKLNGFDEDFFMYYEESDLQKRMSNLLGVRNFIYTKTRIIHLEDASGKNIKRYTNKKRIIVHKSKNLYLKKNDFENFKLYKIYDNLFLWLSKFNKKYTKQEYFEYFTEIKKTHL</sequence>
<dbReference type="EC" id="2.4.-.-" evidence="2"/>
<dbReference type="CDD" id="cd04186">
    <property type="entry name" value="GT_2_like_c"/>
    <property type="match status" value="1"/>
</dbReference>
<dbReference type="PANTHER" id="PTHR43179:SF7">
    <property type="entry name" value="RHAMNOSYLTRANSFERASE WBBL"/>
    <property type="match status" value="1"/>
</dbReference>
<evidence type="ECO:0000259" key="1">
    <source>
        <dbReference type="Pfam" id="PF00535"/>
    </source>
</evidence>
<comment type="caution">
    <text evidence="2">The sequence shown here is derived from an EMBL/GenBank/DDBJ whole genome shotgun (WGS) entry which is preliminary data.</text>
</comment>
<dbReference type="Pfam" id="PF00535">
    <property type="entry name" value="Glycos_transf_2"/>
    <property type="match status" value="1"/>
</dbReference>
<gene>
    <name evidence="2" type="ORF">QX233_13810</name>
</gene>
<protein>
    <submittedName>
        <fullName evidence="2">Glycosyltransferase family 2 protein</fullName>
        <ecNumber evidence="2">2.4.-.-</ecNumber>
    </submittedName>
</protein>
<evidence type="ECO:0000313" key="2">
    <source>
        <dbReference type="EMBL" id="MDN4013548.1"/>
    </source>
</evidence>
<dbReference type="EMBL" id="JAUHGV010000017">
    <property type="protein sequence ID" value="MDN4013548.1"/>
    <property type="molecule type" value="Genomic_DNA"/>
</dbReference>
<organism evidence="2 3">
    <name type="scientific">Chryseobacterium gambrini</name>
    <dbReference type="NCBI Taxonomy" id="373672"/>
    <lineage>
        <taxon>Bacteria</taxon>
        <taxon>Pseudomonadati</taxon>
        <taxon>Bacteroidota</taxon>
        <taxon>Flavobacteriia</taxon>
        <taxon>Flavobacteriales</taxon>
        <taxon>Weeksellaceae</taxon>
        <taxon>Chryseobacterium group</taxon>
        <taxon>Chryseobacterium</taxon>
    </lineage>
</organism>
<dbReference type="AlphaFoldDB" id="A0AAJ1VKF4"/>
<name>A0AAJ1VKF4_9FLAO</name>
<dbReference type="RefSeq" id="WP_214590638.1">
    <property type="nucleotide sequence ID" value="NZ_JAUHGV010000017.1"/>
</dbReference>
<accession>A0AAJ1VKF4</accession>
<dbReference type="GO" id="GO:0016757">
    <property type="term" value="F:glycosyltransferase activity"/>
    <property type="evidence" value="ECO:0007669"/>
    <property type="project" value="UniProtKB-KW"/>
</dbReference>
<keyword evidence="2" id="KW-0328">Glycosyltransferase</keyword>
<keyword evidence="2" id="KW-0808">Transferase</keyword>